<feature type="compositionally biased region" description="Low complexity" evidence="1">
    <location>
        <begin position="1191"/>
        <end position="1200"/>
    </location>
</feature>
<comment type="caution">
    <text evidence="2">The sequence shown here is derived from an EMBL/GenBank/DDBJ whole genome shotgun (WGS) entry which is preliminary data.</text>
</comment>
<evidence type="ECO:0000313" key="3">
    <source>
        <dbReference type="Proteomes" id="UP000623467"/>
    </source>
</evidence>
<feature type="compositionally biased region" description="Polar residues" evidence="1">
    <location>
        <begin position="1224"/>
        <end position="1235"/>
    </location>
</feature>
<feature type="region of interest" description="Disordered" evidence="1">
    <location>
        <begin position="45"/>
        <end position="68"/>
    </location>
</feature>
<feature type="region of interest" description="Disordered" evidence="1">
    <location>
        <begin position="802"/>
        <end position="843"/>
    </location>
</feature>
<gene>
    <name evidence="2" type="ORF">MSAN_00453900</name>
</gene>
<sequence length="1423" mass="159329">MPQLVVPQNGLPIGGDDPFNGNPGFVNGLSPARNGHLNVLIPTDSKLLPPTPSSPQVSSAQTDASDNMGDMWRGINDRSGNISKTEKIINKISDTTSAAVNTESSTDGFVGLVKTVVTNDTVKAVGNTILEGVPGIMSALETLTEIHPFLKAAYLPFRLIYHQETQRRDNDHKRTTLFGKIKDVMLVLLELKDFKKDDTRKTPDDKPVLSRLASLCKDMKKDIEECYNVLNAQEKRSIGIKFLKAGAWNKELGAYASRFANRREELTFALSMRTAVTIEEMNSNMKTMMEMFATMLTPQERDMGRWIHDNGGEKVVLGDDKKCAAMIKYEATVAASSGIGHVDKGRPGAEEDAKKKEEKAIAALRKEYREDIGSIIQENLESYSKRFEMGLDDLKKDLGNKIKHEGDRVIEYLRGGPHKRIKDKMVYHVWKDQGWKGSAKTRPLVLALRDYFVERIEHSKLPQTSTDVAQKQRPVSTVPKKEDDDDDDPETDISVPLPDSWMASYLQVKRLRYLEQAMDPDASGFTTISEINAFTRARPEDWSFPRWISYWAIGWQIYATKYCVEIEELFNQMNLLKLEMAVKMPGNTGYVNDYIEGCWQHVTALTSSIERYSGGESWLEEKFSPYIESQEAILKERLGKIQYDIDAIETVSLVLRGDRIEGSIFILLALLMRRHLAKMHLGLKQELDSSELWDDMDTVTWVVDAVWMRFVDLKEQFQHQEIADLKLIFEWLSCGLFKNYWQWDNWLQTKHFMENDMRAWTGDTIRELDPSELVGILAYTDTPGPKANEPSDTTTSVAIESATGEGTPTTDPESAVQTVKAPSADQVTLAELNPPSSKPSEAEMSITGTWHGFHWTETQKPFLAMVAFNVKCGERELESETETKISGDGFGSNGNSFTLSGTMNSAGDQPAGSFSLNFQRIYEDGTWIQFNGTFNPDRGTMTGTFERAIASGSCLFKKVPTSAIMCARPLVPELNAKELWSFASNAILNEIRRKKPSLSYIRERMIDIRQTMAFMHRDNDDLLTEPEEQAQYSKLLMKFSVEESVELNKLYQWYARSGDLQPAGYSCDGCGGSLVRSRVVCLECVSTDYPERTVDFCSKPECVATESIPQRTDVQHHPDHMMVRFRDLLLLKDYFGIKQRAGYTLDWARSIYKDPTEEPSLTKPLPESPTTADNSTEEPKNNSNGDANVATPPTIVDDAPTPTPIPISPQIKSATQLKLPALNTTVSDSQSSASDPGTPRSDGLLSAAVTPVETQVEEDQTLNCGICHERIIAPCWSCVTCFGSTWVCDACDKATDELSPWDYQKQYRAEVEAMGGRDDGSSHTVFHALVRFVRPKSDPTSSDTSSNTADTTVDPATPAQQSSNSSWEQIEKRIEKLVTARFEEVNSHVEKRLDEVEAKLESGLANIERLLNLLAAAGQHKSA</sequence>
<name>A0A8H6ZAS5_9AGAR</name>
<keyword evidence="3" id="KW-1185">Reference proteome</keyword>
<feature type="compositionally biased region" description="Polar residues" evidence="1">
    <location>
        <begin position="54"/>
        <end position="65"/>
    </location>
</feature>
<evidence type="ECO:0008006" key="4">
    <source>
        <dbReference type="Google" id="ProtNLM"/>
    </source>
</evidence>
<accession>A0A8H6ZAS5</accession>
<feature type="region of interest" description="Disordered" evidence="1">
    <location>
        <begin position="1336"/>
        <end position="1368"/>
    </location>
</feature>
<feature type="region of interest" description="Disordered" evidence="1">
    <location>
        <begin position="463"/>
        <end position="496"/>
    </location>
</feature>
<feature type="compositionally biased region" description="Low complexity" evidence="1">
    <location>
        <begin position="1338"/>
        <end position="1359"/>
    </location>
</feature>
<feature type="compositionally biased region" description="Polar residues" evidence="1">
    <location>
        <begin position="463"/>
        <end position="475"/>
    </location>
</feature>
<feature type="region of interest" description="Disordered" evidence="1">
    <location>
        <begin position="1155"/>
        <end position="1209"/>
    </location>
</feature>
<dbReference type="OrthoDB" id="3045089at2759"/>
<evidence type="ECO:0000313" key="2">
    <source>
        <dbReference type="EMBL" id="KAF7375648.1"/>
    </source>
</evidence>
<feature type="region of interest" description="Disordered" evidence="1">
    <location>
        <begin position="1"/>
        <end position="24"/>
    </location>
</feature>
<feature type="compositionally biased region" description="Polar residues" evidence="1">
    <location>
        <begin position="802"/>
        <end position="817"/>
    </location>
</feature>
<dbReference type="Proteomes" id="UP000623467">
    <property type="component" value="Unassembled WGS sequence"/>
</dbReference>
<reference evidence="2" key="1">
    <citation type="submission" date="2020-05" db="EMBL/GenBank/DDBJ databases">
        <title>Mycena genomes resolve the evolution of fungal bioluminescence.</title>
        <authorList>
            <person name="Tsai I.J."/>
        </authorList>
    </citation>
    <scope>NUCLEOTIDE SEQUENCE</scope>
    <source>
        <strain evidence="2">160909Yilan</strain>
    </source>
</reference>
<dbReference type="SUPFAM" id="SSF57850">
    <property type="entry name" value="RING/U-box"/>
    <property type="match status" value="1"/>
</dbReference>
<proteinExistence type="predicted"/>
<feature type="region of interest" description="Disordered" evidence="1">
    <location>
        <begin position="1224"/>
        <end position="1244"/>
    </location>
</feature>
<protein>
    <recommendedName>
        <fullName evidence="4">ZZ-type domain-containing protein</fullName>
    </recommendedName>
</protein>
<evidence type="ECO:0000256" key="1">
    <source>
        <dbReference type="SAM" id="MobiDB-lite"/>
    </source>
</evidence>
<organism evidence="2 3">
    <name type="scientific">Mycena sanguinolenta</name>
    <dbReference type="NCBI Taxonomy" id="230812"/>
    <lineage>
        <taxon>Eukaryota</taxon>
        <taxon>Fungi</taxon>
        <taxon>Dikarya</taxon>
        <taxon>Basidiomycota</taxon>
        <taxon>Agaricomycotina</taxon>
        <taxon>Agaricomycetes</taxon>
        <taxon>Agaricomycetidae</taxon>
        <taxon>Agaricales</taxon>
        <taxon>Marasmiineae</taxon>
        <taxon>Mycenaceae</taxon>
        <taxon>Mycena</taxon>
    </lineage>
</organism>
<dbReference type="EMBL" id="JACAZH010000002">
    <property type="protein sequence ID" value="KAF7375648.1"/>
    <property type="molecule type" value="Genomic_DNA"/>
</dbReference>